<keyword evidence="3" id="KW-1185">Reference proteome</keyword>
<sequence>MDRENAPLSTETRFDVLEGFDVTAPWLDDVCKASDAHRNELGFLAQSIFEQFAHRDGLYVLLAQTQTGPQYAGHLLFDRHFPRAHVRQMFILAPFRRLGAASQLLDYLRQSLTQSCFISIYARVAEDLISANAFWHKQRFYVQRSEKGGASRNRQILVRCHELDSPQLFPTSGLNDHNPLGLVEPTASELPMYLLDMNVLFDVQPRRLRRAEVIGLFQAERMNFCRLAISSEVRDELQRNLQARHTDPMEAYIETFPCLPIDQINEADGIFPKLTALVFPQTVGQRSLTSNERSDIRHVITAIQHDLAGIITNDTAMLAAAPAIEQTYGIQVLSSGAFELEESETRSDEAFETAEKDTLRLLSVSTDAEPAVRALLSQKIRLSGSTIATNWLPIETQGSRIAFRCAVWSGSNCVGYVTWPAIVTTDSMTIARAAVDESHPQAIDAARILLLHLVDRLSRSGPCQVKLELPPQQSHLREVGSMLGFVGSPQGHYFVKSALGQVLTQTTWSAGRAALAAKGGPRLPAQAPTFSGPDQQLVAHTPDGNRVHVSLDRLESLLAPTLFFLPGRPAIITPVRRVYAEPLLGHSRQGSLLPQTSVSLYADRIYLSQPSTLKHFKRGTLMLFYESGKDGGRSQIVAVARVREAYLRACDAFAVSDLQQSVLTTTNLTDIGKSAMKTVTIFDNIFPLPNPVDIKVLKRLGCGRPNDLITTHAISDEQLQAILQEGFGRG</sequence>
<dbReference type="EMBL" id="CP064030">
    <property type="protein sequence ID" value="QRN53537.1"/>
    <property type="molecule type" value="Genomic_DNA"/>
</dbReference>
<proteinExistence type="predicted"/>
<organism evidence="2 3">
    <name type="scientific">Dyella caseinilytica</name>
    <dbReference type="NCBI Taxonomy" id="1849581"/>
    <lineage>
        <taxon>Bacteria</taxon>
        <taxon>Pseudomonadati</taxon>
        <taxon>Pseudomonadota</taxon>
        <taxon>Gammaproteobacteria</taxon>
        <taxon>Lysobacterales</taxon>
        <taxon>Rhodanobacteraceae</taxon>
        <taxon>Dyella</taxon>
    </lineage>
</organism>
<dbReference type="InterPro" id="IPR016181">
    <property type="entry name" value="Acyl_CoA_acyltransferase"/>
</dbReference>
<dbReference type="Proteomes" id="UP000663181">
    <property type="component" value="Chromosome"/>
</dbReference>
<dbReference type="Pfam" id="PF00583">
    <property type="entry name" value="Acetyltransf_1"/>
    <property type="match status" value="1"/>
</dbReference>
<accession>A0ABX7GT06</accession>
<name>A0ABX7GT06_9GAMM</name>
<evidence type="ECO:0000259" key="1">
    <source>
        <dbReference type="PROSITE" id="PS51186"/>
    </source>
</evidence>
<dbReference type="InterPro" id="IPR000182">
    <property type="entry name" value="GNAT_dom"/>
</dbReference>
<dbReference type="RefSeq" id="WP_188795519.1">
    <property type="nucleotide sequence ID" value="NZ_BMIZ01000001.1"/>
</dbReference>
<dbReference type="PROSITE" id="PS51186">
    <property type="entry name" value="GNAT"/>
    <property type="match status" value="1"/>
</dbReference>
<protein>
    <recommendedName>
        <fullName evidence="1">N-acetyltransferase domain-containing protein</fullName>
    </recommendedName>
</protein>
<evidence type="ECO:0000313" key="2">
    <source>
        <dbReference type="EMBL" id="QRN53537.1"/>
    </source>
</evidence>
<evidence type="ECO:0000313" key="3">
    <source>
        <dbReference type="Proteomes" id="UP000663181"/>
    </source>
</evidence>
<dbReference type="SUPFAM" id="SSF55729">
    <property type="entry name" value="Acyl-CoA N-acyltransferases (Nat)"/>
    <property type="match status" value="1"/>
</dbReference>
<gene>
    <name evidence="2" type="ORF">ISN74_19345</name>
</gene>
<feature type="domain" description="N-acetyltransferase" evidence="1">
    <location>
        <begin position="17"/>
        <end position="202"/>
    </location>
</feature>
<dbReference type="Gene3D" id="3.40.630.30">
    <property type="match status" value="1"/>
</dbReference>
<reference evidence="2 3" key="1">
    <citation type="submission" date="2020-10" db="EMBL/GenBank/DDBJ databases">
        <title>Phylogeny of dyella-like bacteria.</title>
        <authorList>
            <person name="Fu J."/>
        </authorList>
    </citation>
    <scope>NUCLEOTIDE SEQUENCE [LARGE SCALE GENOMIC DNA]</scope>
    <source>
        <strain evidence="2 3">DHOB09</strain>
    </source>
</reference>